<reference evidence="2 3" key="1">
    <citation type="submission" date="2012-02" db="EMBL/GenBank/DDBJ databases">
        <title>Improved High-Quality Draft sequence of Microvirga sp. WSM3557.</title>
        <authorList>
            <consortium name="US DOE Joint Genome Institute"/>
            <person name="Lucas S."/>
            <person name="Han J."/>
            <person name="Lapidus A."/>
            <person name="Cheng J.-F."/>
            <person name="Goodwin L."/>
            <person name="Pitluck S."/>
            <person name="Peters L."/>
            <person name="Zhang X."/>
            <person name="Detter J.C."/>
            <person name="Han C."/>
            <person name="Tapia R."/>
            <person name="Land M."/>
            <person name="Hauser L."/>
            <person name="Kyrpides N."/>
            <person name="Ivanova N."/>
            <person name="Pagani I."/>
            <person name="Brau L."/>
            <person name="Yates R."/>
            <person name="O'Hara G."/>
            <person name="Rui T."/>
            <person name="Howieson J."/>
            <person name="Reeve W."/>
            <person name="Woyke T."/>
        </authorList>
    </citation>
    <scope>NUCLEOTIDE SEQUENCE [LARGE SCALE GENOMIC DNA]</scope>
    <source>
        <strain evidence="2 3">WSM3557</strain>
    </source>
</reference>
<dbReference type="eggNOG" id="ENOG50342BR">
    <property type="taxonomic scope" value="Bacteria"/>
</dbReference>
<dbReference type="AlphaFoldDB" id="I4YVN8"/>
<organism evidence="2 3">
    <name type="scientific">Microvirga lotononidis</name>
    <dbReference type="NCBI Taxonomy" id="864069"/>
    <lineage>
        <taxon>Bacteria</taxon>
        <taxon>Pseudomonadati</taxon>
        <taxon>Pseudomonadota</taxon>
        <taxon>Alphaproteobacteria</taxon>
        <taxon>Hyphomicrobiales</taxon>
        <taxon>Methylobacteriaceae</taxon>
        <taxon>Microvirga</taxon>
    </lineage>
</organism>
<name>I4YVN8_9HYPH</name>
<sequence length="325" mass="35392">MAASLVAALMAAGEVRKAELVKLAGGLYMPGYVAAILAIPEQLVEERRKAGELIAVETGEGYRYPACQFTPDGIVAGLFEVLAVMPIRHDWMRLEWLLVPDEALEGLSPLEALRAGRLEDLLDIARDHEGQDPGRVLSTEETPGDITALLADDLADLDYEAPWEVEHGPRPSDRPLSDTGKGVRVMKGSGLGPLVSLEEGKALLAEITVDDDSTDWAASELLAADRIAEKLGISAATLETWRESGKVIAFCKDVHGFVYPARQFEHSRPIEGLDQVAGYFPSPEEAWEWLVTPNLYTDSAPPIDRLRSGHIEEVVRAAEGALDYQ</sequence>
<protein>
    <recommendedName>
        <fullName evidence="1">Antitoxin Xre/MbcA/ParS-like middle domain-containing protein</fullName>
    </recommendedName>
</protein>
<evidence type="ECO:0000313" key="3">
    <source>
        <dbReference type="Proteomes" id="UP000003947"/>
    </source>
</evidence>
<accession>I4YVN8</accession>
<feature type="domain" description="Antitoxin Xre/MbcA/ParS-like middle" evidence="1">
    <location>
        <begin position="226"/>
        <end position="270"/>
    </location>
</feature>
<dbReference type="Proteomes" id="UP000003947">
    <property type="component" value="Unassembled WGS sequence"/>
</dbReference>
<dbReference type="Pfam" id="PF23125">
    <property type="entry name" value="Xre-MbcA-ParS_M"/>
    <property type="match status" value="1"/>
</dbReference>
<dbReference type="PATRIC" id="fig|864069.3.peg.4965"/>
<dbReference type="InterPro" id="IPR056312">
    <property type="entry name" value="Xre-MbcA-ParS_M"/>
</dbReference>
<keyword evidence="3" id="KW-1185">Reference proteome</keyword>
<dbReference type="STRING" id="864069.MicloDRAFT_00046070"/>
<evidence type="ECO:0000259" key="1">
    <source>
        <dbReference type="Pfam" id="PF23125"/>
    </source>
</evidence>
<evidence type="ECO:0000313" key="2">
    <source>
        <dbReference type="EMBL" id="EIM28030.1"/>
    </source>
</evidence>
<proteinExistence type="predicted"/>
<gene>
    <name evidence="2" type="ORF">MicloDRAFT_00046070</name>
</gene>
<dbReference type="EMBL" id="JH660645">
    <property type="protein sequence ID" value="EIM28030.1"/>
    <property type="molecule type" value="Genomic_DNA"/>
</dbReference>
<dbReference type="HOGENOM" id="CLU_854755_0_0_5"/>